<organism evidence="2 3">
    <name type="scientific">Panicum miliaceum</name>
    <name type="common">Proso millet</name>
    <name type="synonym">Broomcorn millet</name>
    <dbReference type="NCBI Taxonomy" id="4540"/>
    <lineage>
        <taxon>Eukaryota</taxon>
        <taxon>Viridiplantae</taxon>
        <taxon>Streptophyta</taxon>
        <taxon>Embryophyta</taxon>
        <taxon>Tracheophyta</taxon>
        <taxon>Spermatophyta</taxon>
        <taxon>Magnoliopsida</taxon>
        <taxon>Liliopsida</taxon>
        <taxon>Poales</taxon>
        <taxon>Poaceae</taxon>
        <taxon>PACMAD clade</taxon>
        <taxon>Panicoideae</taxon>
        <taxon>Panicodae</taxon>
        <taxon>Paniceae</taxon>
        <taxon>Panicinae</taxon>
        <taxon>Panicum</taxon>
        <taxon>Panicum sect. Panicum</taxon>
    </lineage>
</organism>
<dbReference type="Proteomes" id="UP000275267">
    <property type="component" value="Unassembled WGS sequence"/>
</dbReference>
<sequence length="341" mass="38119">MKAYDNDNLVPLTGLADDKNTAAYLTQVTEDNKTLRHLTKASEENNNVSHLTELTGCKKNTVGRLAELLDATNNITYRTIAAEILESLCIQCDLDKQVMKETLLPKIIVEIPSSKSDQPESQISEGKEKKKRARRSPTFRKENNQENRRNYEAGNNEKNQNYSAPRKDKENQQNFALRTDKKSQGNYAPEACHDKKVPSDQQNGEQSATKELQEAFLSLALVMCDKLISADVAVQEKALGGESFVLKLKTIIDDNCQSTAGSMRIVKLSGHIAASMMQSQQYAEHFRNKEFVQSLSKASKIMCSLESCMMFVGSDFGLKKTVRPLLSEVVSELEQKALESV</sequence>
<evidence type="ECO:0000313" key="3">
    <source>
        <dbReference type="Proteomes" id="UP000275267"/>
    </source>
</evidence>
<feature type="compositionally biased region" description="Basic and acidic residues" evidence="1">
    <location>
        <begin position="139"/>
        <end position="151"/>
    </location>
</feature>
<dbReference type="STRING" id="4540.A0A3L6Q2Z4"/>
<dbReference type="EMBL" id="PQIB02000014">
    <property type="protein sequence ID" value="RLM69229.1"/>
    <property type="molecule type" value="Genomic_DNA"/>
</dbReference>
<dbReference type="OrthoDB" id="696040at2759"/>
<name>A0A3L6Q2Z4_PANMI</name>
<gene>
    <name evidence="2" type="ORF">C2845_PM17G04180</name>
</gene>
<accession>A0A3L6Q2Z4</accession>
<dbReference type="PANTHER" id="PTHR33115">
    <property type="entry name" value="ARM REPEAT SUPERFAMILY PROTEIN"/>
    <property type="match status" value="1"/>
</dbReference>
<dbReference type="AlphaFoldDB" id="A0A3L6Q2Z4"/>
<feature type="compositionally biased region" description="Polar residues" evidence="1">
    <location>
        <begin position="199"/>
        <end position="208"/>
    </location>
</feature>
<proteinExistence type="predicted"/>
<keyword evidence="3" id="KW-1185">Reference proteome</keyword>
<feature type="region of interest" description="Disordered" evidence="1">
    <location>
        <begin position="114"/>
        <end position="208"/>
    </location>
</feature>
<evidence type="ECO:0000313" key="2">
    <source>
        <dbReference type="EMBL" id="RLM69229.1"/>
    </source>
</evidence>
<dbReference type="PANTHER" id="PTHR33115:SF25">
    <property type="entry name" value="CONDENSIN COMPLEX SUBUNIT 1 C-TERMINAL DOMAIN-CONTAINING PROTEIN"/>
    <property type="match status" value="1"/>
</dbReference>
<feature type="compositionally biased region" description="Basic residues" evidence="1">
    <location>
        <begin position="129"/>
        <end position="138"/>
    </location>
</feature>
<reference evidence="3" key="1">
    <citation type="journal article" date="2019" name="Nat. Commun.">
        <title>The genome of broomcorn millet.</title>
        <authorList>
            <person name="Zou C."/>
            <person name="Miki D."/>
            <person name="Li D."/>
            <person name="Tang Q."/>
            <person name="Xiao L."/>
            <person name="Rajput S."/>
            <person name="Deng P."/>
            <person name="Jia W."/>
            <person name="Huang R."/>
            <person name="Zhang M."/>
            <person name="Sun Y."/>
            <person name="Hu J."/>
            <person name="Fu X."/>
            <person name="Schnable P.S."/>
            <person name="Li F."/>
            <person name="Zhang H."/>
            <person name="Feng B."/>
            <person name="Zhu X."/>
            <person name="Liu R."/>
            <person name="Schnable J.C."/>
            <person name="Zhu J.-K."/>
            <person name="Zhang H."/>
        </authorList>
    </citation>
    <scope>NUCLEOTIDE SEQUENCE [LARGE SCALE GENOMIC DNA]</scope>
</reference>
<comment type="caution">
    <text evidence="2">The sequence shown here is derived from an EMBL/GenBank/DDBJ whole genome shotgun (WGS) entry which is preliminary data.</text>
</comment>
<evidence type="ECO:0000256" key="1">
    <source>
        <dbReference type="SAM" id="MobiDB-lite"/>
    </source>
</evidence>
<protein>
    <submittedName>
        <fullName evidence="2">Uncharacterized protein</fullName>
    </submittedName>
</protein>
<feature type="compositionally biased region" description="Polar residues" evidence="1">
    <location>
        <begin position="114"/>
        <end position="124"/>
    </location>
</feature>